<name>A0A0A9WQ27_LYGHE</name>
<sequence length="482" mass="53520">MSDEYSNRRFSSQHNRRLCQTRKRRTTSEESRFLHSGERDCDFQRGQECSDVERKKRQRNNDGTLSFNPNKLTYDGNEDLNASCIDGSCTAGFVGSSWNHTGGERLTVSYSSSNAAVPAPQGLRAASSQAFRSPDVLNSALSSVNVDPRITRTRPEGSLDTYPSITPGVCSTEAGMTDVLITKRNVKQTSRVWESTARTPDSGIGFSSSRSSEGYNSPFSWLNMTPTSPDKGDDYESFDNPALFLSVSSTSSPGFSMCHAQRSNCIPNGIKLSSKYPTSFAPSVNGHCSFQSPSSINSADDSGVEASFTRILHSSKQTIKANLTQSQIPASSASIHLKKDNFRQPSSHQSTTAESPTIRSSGACGTYESEHRNGYAEKPETQICKLIIDNLQRQLVLRDLEIKRKDIFMTKIKAEHFNVMNELRTAQRSQQRSAEIFIESLKLRIRNLMKELAAKKKLLRKGKAINRKKDRKYGNKLGNISK</sequence>
<feature type="compositionally biased region" description="Polar residues" evidence="1">
    <location>
        <begin position="343"/>
        <end position="360"/>
    </location>
</feature>
<evidence type="ECO:0000313" key="2">
    <source>
        <dbReference type="EMBL" id="JAG06960.1"/>
    </source>
</evidence>
<accession>A0A0A9WQ27</accession>
<evidence type="ECO:0000256" key="1">
    <source>
        <dbReference type="SAM" id="MobiDB-lite"/>
    </source>
</evidence>
<feature type="region of interest" description="Disordered" evidence="1">
    <location>
        <begin position="1"/>
        <end position="37"/>
    </location>
</feature>
<protein>
    <submittedName>
        <fullName evidence="2">Protein FAM76B</fullName>
    </submittedName>
</protein>
<organism evidence="2">
    <name type="scientific">Lygus hesperus</name>
    <name type="common">Western plant bug</name>
    <dbReference type="NCBI Taxonomy" id="30085"/>
    <lineage>
        <taxon>Eukaryota</taxon>
        <taxon>Metazoa</taxon>
        <taxon>Ecdysozoa</taxon>
        <taxon>Arthropoda</taxon>
        <taxon>Hexapoda</taxon>
        <taxon>Insecta</taxon>
        <taxon>Pterygota</taxon>
        <taxon>Neoptera</taxon>
        <taxon>Paraneoptera</taxon>
        <taxon>Hemiptera</taxon>
        <taxon>Heteroptera</taxon>
        <taxon>Panheteroptera</taxon>
        <taxon>Cimicomorpha</taxon>
        <taxon>Miridae</taxon>
        <taxon>Mirini</taxon>
        <taxon>Lygus</taxon>
    </lineage>
</organism>
<gene>
    <name evidence="2" type="primary">fam76b</name>
    <name evidence="2" type="ORF">CM83_3964</name>
</gene>
<proteinExistence type="predicted"/>
<dbReference type="AlphaFoldDB" id="A0A0A9WQ27"/>
<evidence type="ECO:0000313" key="3">
    <source>
        <dbReference type="EMBL" id="JAG62340.1"/>
    </source>
</evidence>
<reference evidence="2" key="2">
    <citation type="submission" date="2014-07" db="EMBL/GenBank/DDBJ databases">
        <authorList>
            <person name="Hull J."/>
        </authorList>
    </citation>
    <scope>NUCLEOTIDE SEQUENCE</scope>
</reference>
<reference evidence="2" key="1">
    <citation type="journal article" date="2014" name="PLoS ONE">
        <title>Transcriptome-Based Identification of ABC Transporters in the Western Tarnished Plant Bug Lygus hesperus.</title>
        <authorList>
            <person name="Hull J.J."/>
            <person name="Chaney K."/>
            <person name="Geib S.M."/>
            <person name="Fabrick J.A."/>
            <person name="Brent C.S."/>
            <person name="Walsh D."/>
            <person name="Lavine L.C."/>
        </authorList>
    </citation>
    <scope>NUCLEOTIDE SEQUENCE</scope>
</reference>
<feature type="region of interest" description="Disordered" evidence="1">
    <location>
        <begin position="341"/>
        <end position="372"/>
    </location>
</feature>
<feature type="compositionally biased region" description="Basic and acidic residues" evidence="1">
    <location>
        <begin position="26"/>
        <end position="37"/>
    </location>
</feature>
<dbReference type="EMBL" id="GBHO01036644">
    <property type="protein sequence ID" value="JAG06960.1"/>
    <property type="molecule type" value="Transcribed_RNA"/>
</dbReference>
<dbReference type="EMBL" id="GBRD01003481">
    <property type="protein sequence ID" value="JAG62340.1"/>
    <property type="molecule type" value="Transcribed_RNA"/>
</dbReference>
<reference evidence="3" key="3">
    <citation type="submission" date="2014-09" db="EMBL/GenBank/DDBJ databases">
        <authorList>
            <person name="Magalhaes I.L.F."/>
            <person name="Oliveira U."/>
            <person name="Santos F.R."/>
            <person name="Vidigal T.H.D.A."/>
            <person name="Brescovit A.D."/>
            <person name="Santos A.J."/>
        </authorList>
    </citation>
    <scope>NUCLEOTIDE SEQUENCE</scope>
</reference>
<feature type="compositionally biased region" description="Basic residues" evidence="1">
    <location>
        <begin position="14"/>
        <end position="25"/>
    </location>
</feature>